<sequence length="180" mass="21130">MLYTYEDAVTKFGSKYLLKKAVGEGDLFQQEKGVYSDTKYVPTLQIISMKYPKAVFTMDSAFYYHGLTDVIPEKYCIATDRDAAKICKKNIIQIFENKNLLNLGVEQMEREGCVINIYSKERMLVELLRRKSKLPFDYYKEILLNYRDMIHDLDIPLIQDYAYEVPKTSMIMELLQLEVL</sequence>
<comment type="caution">
    <text evidence="1">The sequence shown here is derived from an EMBL/GenBank/DDBJ whole genome shotgun (WGS) entry which is preliminary data.</text>
</comment>
<reference evidence="1 2" key="1">
    <citation type="submission" date="2017-09" db="EMBL/GenBank/DDBJ databases">
        <title>High-quality draft genome sequence of Butyrivibrio fibrisolvens INBov1, isolated from cow rumen.</title>
        <authorList>
            <person name="Rodriguez Hernaez J."/>
            <person name="Rivarola M."/>
            <person name="Paniego N."/>
            <person name="Cravero S."/>
            <person name="Ceron Cucchi M."/>
            <person name="Martinez M.C."/>
        </authorList>
    </citation>
    <scope>NUCLEOTIDE SEQUENCE [LARGE SCALE GENOMIC DNA]</scope>
    <source>
        <strain evidence="1 2">INBov1</strain>
    </source>
</reference>
<dbReference type="EMBL" id="NXNG01000001">
    <property type="protein sequence ID" value="PWT28853.1"/>
    <property type="molecule type" value="Genomic_DNA"/>
</dbReference>
<evidence type="ECO:0000313" key="2">
    <source>
        <dbReference type="Proteomes" id="UP000245488"/>
    </source>
</evidence>
<protein>
    <recommendedName>
        <fullName evidence="3">Transcriptional regulator, AbiEi antitoxin, Type IV TA system</fullName>
    </recommendedName>
</protein>
<accession>A0A317G7U5</accession>
<dbReference type="Proteomes" id="UP000245488">
    <property type="component" value="Chromosome"/>
</dbReference>
<evidence type="ECO:0008006" key="3">
    <source>
        <dbReference type="Google" id="ProtNLM"/>
    </source>
</evidence>
<proteinExistence type="predicted"/>
<dbReference type="AlphaFoldDB" id="A0A317G7U5"/>
<gene>
    <name evidence="1" type="ORF">CPT75_17915</name>
</gene>
<name>A0A317G7U5_BUTFI</name>
<organism evidence="1 2">
    <name type="scientific">Butyrivibrio fibrisolvens</name>
    <dbReference type="NCBI Taxonomy" id="831"/>
    <lineage>
        <taxon>Bacteria</taxon>
        <taxon>Bacillati</taxon>
        <taxon>Bacillota</taxon>
        <taxon>Clostridia</taxon>
        <taxon>Lachnospirales</taxon>
        <taxon>Lachnospiraceae</taxon>
        <taxon>Butyrivibrio</taxon>
    </lineage>
</organism>
<dbReference type="RefSeq" id="WP_110073911.1">
    <property type="nucleotide sequence ID" value="NZ_CM009896.1"/>
</dbReference>
<keyword evidence="2" id="KW-1185">Reference proteome</keyword>
<evidence type="ECO:0000313" key="1">
    <source>
        <dbReference type="EMBL" id="PWT28853.1"/>
    </source>
</evidence>